<dbReference type="InterPro" id="IPR038718">
    <property type="entry name" value="SNF2-like_sf"/>
</dbReference>
<feature type="compositionally biased region" description="Basic and acidic residues" evidence="2">
    <location>
        <begin position="993"/>
        <end position="1011"/>
    </location>
</feature>
<evidence type="ECO:0000256" key="2">
    <source>
        <dbReference type="SAM" id="MobiDB-lite"/>
    </source>
</evidence>
<dbReference type="InterPro" id="IPR003615">
    <property type="entry name" value="HNH_nuc"/>
</dbReference>
<dbReference type="Gene3D" id="1.10.30.50">
    <property type="match status" value="1"/>
</dbReference>
<dbReference type="GO" id="GO:0016787">
    <property type="term" value="F:hydrolase activity"/>
    <property type="evidence" value="ECO:0007669"/>
    <property type="project" value="UniProtKB-KW"/>
</dbReference>
<dbReference type="PANTHER" id="PTHR45766">
    <property type="entry name" value="DNA ANNEALING HELICASE AND ENDONUCLEASE ZRANB3 FAMILY MEMBER"/>
    <property type="match status" value="1"/>
</dbReference>
<comment type="caution">
    <text evidence="4">The sequence shown here is derived from an EMBL/GenBank/DDBJ whole genome shotgun (WGS) entry which is preliminary data.</text>
</comment>
<evidence type="ECO:0000313" key="5">
    <source>
        <dbReference type="Proteomes" id="UP001190700"/>
    </source>
</evidence>
<organism evidence="4 5">
    <name type="scientific">Cymbomonas tetramitiformis</name>
    <dbReference type="NCBI Taxonomy" id="36881"/>
    <lineage>
        <taxon>Eukaryota</taxon>
        <taxon>Viridiplantae</taxon>
        <taxon>Chlorophyta</taxon>
        <taxon>Pyramimonadophyceae</taxon>
        <taxon>Pyramimonadales</taxon>
        <taxon>Pyramimonadaceae</taxon>
        <taxon>Cymbomonas</taxon>
    </lineage>
</organism>
<dbReference type="Proteomes" id="UP001190700">
    <property type="component" value="Unassembled WGS sequence"/>
</dbReference>
<feature type="compositionally biased region" description="Basic and acidic residues" evidence="2">
    <location>
        <begin position="301"/>
        <end position="314"/>
    </location>
</feature>
<dbReference type="InterPro" id="IPR049730">
    <property type="entry name" value="SNF2/RAD54-like_C"/>
</dbReference>
<dbReference type="CDD" id="cd18793">
    <property type="entry name" value="SF2_C_SNF"/>
    <property type="match status" value="1"/>
</dbReference>
<dbReference type="GO" id="GO:0006281">
    <property type="term" value="P:DNA repair"/>
    <property type="evidence" value="ECO:0007669"/>
    <property type="project" value="TreeGrafter"/>
</dbReference>
<feature type="region of interest" description="Disordered" evidence="2">
    <location>
        <begin position="301"/>
        <end position="356"/>
    </location>
</feature>
<dbReference type="GO" id="GO:0043596">
    <property type="term" value="C:nuclear replication fork"/>
    <property type="evidence" value="ECO:0007669"/>
    <property type="project" value="TreeGrafter"/>
</dbReference>
<dbReference type="AlphaFoldDB" id="A0AAE0KT73"/>
<keyword evidence="5" id="KW-1185">Reference proteome</keyword>
<dbReference type="CDD" id="cd00085">
    <property type="entry name" value="HNHc"/>
    <property type="match status" value="1"/>
</dbReference>
<dbReference type="Pfam" id="PF00176">
    <property type="entry name" value="SNF2-rel_dom"/>
    <property type="match status" value="1"/>
</dbReference>
<dbReference type="Pfam" id="PF01844">
    <property type="entry name" value="HNH"/>
    <property type="match status" value="1"/>
</dbReference>
<dbReference type="SUPFAM" id="SSF52540">
    <property type="entry name" value="P-loop containing nucleoside triphosphate hydrolases"/>
    <property type="match status" value="2"/>
</dbReference>
<proteinExistence type="predicted"/>
<feature type="region of interest" description="Disordered" evidence="2">
    <location>
        <begin position="984"/>
        <end position="1060"/>
    </location>
</feature>
<feature type="region of interest" description="Disordered" evidence="2">
    <location>
        <begin position="219"/>
        <end position="276"/>
    </location>
</feature>
<accession>A0AAE0KT73</accession>
<reference evidence="4 5" key="1">
    <citation type="journal article" date="2015" name="Genome Biol. Evol.">
        <title>Comparative Genomics of a Bacterivorous Green Alga Reveals Evolutionary Causalities and Consequences of Phago-Mixotrophic Mode of Nutrition.</title>
        <authorList>
            <person name="Burns J.A."/>
            <person name="Paasch A."/>
            <person name="Narechania A."/>
            <person name="Kim E."/>
        </authorList>
    </citation>
    <scope>NUCLEOTIDE SEQUENCE [LARGE SCALE GENOMIC DNA]</scope>
    <source>
        <strain evidence="4 5">PLY_AMNH</strain>
    </source>
</reference>
<dbReference type="Pfam" id="PF00271">
    <property type="entry name" value="Helicase_C"/>
    <property type="match status" value="1"/>
</dbReference>
<evidence type="ECO:0000313" key="4">
    <source>
        <dbReference type="EMBL" id="KAK3259906.1"/>
    </source>
</evidence>
<feature type="compositionally biased region" description="Acidic residues" evidence="2">
    <location>
        <begin position="250"/>
        <end position="266"/>
    </location>
</feature>
<evidence type="ECO:0000259" key="3">
    <source>
        <dbReference type="PROSITE" id="PS51194"/>
    </source>
</evidence>
<dbReference type="GO" id="GO:0003676">
    <property type="term" value="F:nucleic acid binding"/>
    <property type="evidence" value="ECO:0007669"/>
    <property type="project" value="InterPro"/>
</dbReference>
<dbReference type="InterPro" id="IPR002711">
    <property type="entry name" value="HNH"/>
</dbReference>
<dbReference type="InterPro" id="IPR027417">
    <property type="entry name" value="P-loop_NTPase"/>
</dbReference>
<feature type="compositionally biased region" description="Acidic residues" evidence="2">
    <location>
        <begin position="1038"/>
        <end position="1048"/>
    </location>
</feature>
<dbReference type="InterPro" id="IPR001650">
    <property type="entry name" value="Helicase_C-like"/>
</dbReference>
<dbReference type="GO" id="GO:0005524">
    <property type="term" value="F:ATP binding"/>
    <property type="evidence" value="ECO:0007669"/>
    <property type="project" value="InterPro"/>
</dbReference>
<sequence>MRCIFSWNHSWRGEGRRRWLPCLRPVDIHVVFSSQNSARVRDLRTAQANETVPCSQHPAGTCPPAIDAPPKVVVVSYTMLSNLQELFQGIRWGFVVVDESHNIHTSGRKDSRQTLAAVSVVKKARRAVLISGTPSLTRPFDVYNQTDALAPGLLGPTKDAFAAAYCGRAFLELRSRPGSYGIFNGGGERLEELHMLLKRHLMIRRLKADVAAQLPPKRRQVVFLEEPPKLANGGRKRGDRQGSDGGGDREGEENSDEDEEGVEGVPDEQYVAGRLSPHHVTGLRKVDKACEWLQEVALRPRDEASVEEGTRDDGISIGDGEGGRGKDPAAESASAREESGVQEAAEAGGANEGGTGAPDCQKWVIFAHHIDVMDRIQEKALEGLGGPNRPPAFVRIDGSTDAADRHALVRSFRTDAHIRAALVSVTAGGVGLDFTAATAVVFVELPTEVSIVEQAEDRVHRRGQKRPVNIYFLCANNTTDVSRWRALGKSLKRVRATMDGAEAAQEVAGGIPVDKIRRVSAELTQMPREDPQATQVAGEGEWGAAAGEVSQETMVGDGADAEGQDGEARGRERGTQESSPLGGNADTDAEREAPDLWFEPSLLTGRIHVHCSRPGLPRPVLQGSFRLEDLDQACPAAEQNHDPSTLQEAAAALPGPLRTTAAARQLAVEFVAEWNARSLRERKRLEGHLIRSPIADFLAEMPEKCSVTGSRVRDTSKTKLYGALPAGATWHKVRVRRRLRGKPPFTIKWQAYNEEEDALCLICMAKVPGGCGRDVKDNIDLFCSDTCMRDFRVKNSGEPRDLKPLTLTPAQLCRALGARRDELFELERGVCTECGVDMHRLCQRIRVLSRSQREKVIFEMAPQFKDHPARLQVLVNTTWEGNAWHADHKVAVWEGGGECGVDNLQTLCVPCHDKNSARQKKEWAASRRMYKSYCQVDAKRSRRAQAQAVAASASASVQELASHPSTRTEQEQPDCQSEIREASLENEAQLVDPVKRPSDENRSDSKLGERAPKRRCKLIDLIPPVPPPPPTLEREFTPDDDDDDDELSEGEKELLNVTIF</sequence>
<dbReference type="SMART" id="SM00490">
    <property type="entry name" value="HELICc"/>
    <property type="match status" value="1"/>
</dbReference>
<dbReference type="PROSITE" id="PS51194">
    <property type="entry name" value="HELICASE_CTER"/>
    <property type="match status" value="1"/>
</dbReference>
<dbReference type="GO" id="GO:0004520">
    <property type="term" value="F:DNA endonuclease activity"/>
    <property type="evidence" value="ECO:0007669"/>
    <property type="project" value="TreeGrafter"/>
</dbReference>
<feature type="compositionally biased region" description="Basic and acidic residues" evidence="2">
    <location>
        <begin position="566"/>
        <end position="575"/>
    </location>
</feature>
<feature type="compositionally biased region" description="Basic and acidic residues" evidence="2">
    <location>
        <begin position="321"/>
        <end position="339"/>
    </location>
</feature>
<dbReference type="Gene3D" id="3.40.50.300">
    <property type="entry name" value="P-loop containing nucleotide triphosphate hydrolases"/>
    <property type="match status" value="1"/>
</dbReference>
<evidence type="ECO:0000256" key="1">
    <source>
        <dbReference type="ARBA" id="ARBA00022801"/>
    </source>
</evidence>
<dbReference type="Gene3D" id="3.40.50.10810">
    <property type="entry name" value="Tandem AAA-ATPase domain"/>
    <property type="match status" value="1"/>
</dbReference>
<dbReference type="InterPro" id="IPR000330">
    <property type="entry name" value="SNF2_N"/>
</dbReference>
<keyword evidence="1" id="KW-0378">Hydrolase</keyword>
<feature type="region of interest" description="Disordered" evidence="2">
    <location>
        <begin position="553"/>
        <end position="588"/>
    </location>
</feature>
<dbReference type="EMBL" id="LGRX02018374">
    <property type="protein sequence ID" value="KAK3259906.1"/>
    <property type="molecule type" value="Genomic_DNA"/>
</dbReference>
<dbReference type="GO" id="GO:0031297">
    <property type="term" value="P:replication fork processing"/>
    <property type="evidence" value="ECO:0007669"/>
    <property type="project" value="TreeGrafter"/>
</dbReference>
<protein>
    <recommendedName>
        <fullName evidence="3">Helicase C-terminal domain-containing protein</fullName>
    </recommendedName>
</protein>
<dbReference type="GO" id="GO:0008270">
    <property type="term" value="F:zinc ion binding"/>
    <property type="evidence" value="ECO:0007669"/>
    <property type="project" value="InterPro"/>
</dbReference>
<name>A0AAE0KT73_9CHLO</name>
<dbReference type="PANTHER" id="PTHR45766:SF5">
    <property type="entry name" value="SNF2 DOMAIN-CONTAINING PROTEIN _ HELICASE DOMAIN-CONTAINING PROTEIN _ HNH ENDONUCLEASE DOMAIN-CONTAINING PROTEIN"/>
    <property type="match status" value="1"/>
</dbReference>
<feature type="domain" description="Helicase C-terminal" evidence="3">
    <location>
        <begin position="355"/>
        <end position="506"/>
    </location>
</feature>
<gene>
    <name evidence="4" type="ORF">CYMTET_31114</name>
</gene>
<feature type="compositionally biased region" description="Basic and acidic residues" evidence="2">
    <location>
        <begin position="239"/>
        <end position="249"/>
    </location>
</feature>